<sequence length="633" mass="71759">MKKSVLSAVTVAVFSFAAVSEPFIPLSQAVTAEQVPHYKTRTEIPGKYKWNLTHIYPDKKSWEVDYQKVEKLAQSFGKKQGTLAASAANLASVLRDYADLTRMFEKVYLYASLSFDVNSANPALQEMSDRVSNLQTLISEKTAWVTPEIVAVPTATIQSYLKEKELADFRVFVGNILRTKQYSLPKEMEELLAQSAPLAGSPEGVFRMLSKDVKLPKIKDEKGQEVQLTPANYVSYVESHDPRVRKDAFIAYYHTLVGFQDSFAQTLGASVKADNYYAKARKFKSALEASLIPNDIPPKVYDELIETVHSHLPLLHRYMGLRKKLLGAKELHMYDIYTPIVKADTTYIPYEKAKELVLEGLQPLGDPYVKALQEGFDGGWIDVYSTEDKRSGAYQMGSYDVHPYLLLNYQGTFDDVSTLAHELGHAMHSYYTNKKQPYTNADYATFTAEVASTLNETLLFKSMYAKAKTKQEKMYLLNHYLDTFRTTLFRQAQFAEFERLIHEKEQAGESLNAEALKKLYLELNKKYYGKNVVSDQEIAMEWARIPHFYSDFYVYQYATSFAASQALAKQVLDEGKPAVDRIRENFLSAGSSDSPIAILKRAGVDMSTSKPIDQAMKIFEETLNELEKLSAEK</sequence>
<dbReference type="Pfam" id="PF08439">
    <property type="entry name" value="Peptidase_M3_N"/>
    <property type="match status" value="1"/>
</dbReference>
<dbReference type="AlphaFoldDB" id="A0A3M8D5T8"/>
<evidence type="ECO:0000256" key="2">
    <source>
        <dbReference type="ARBA" id="ARBA00022723"/>
    </source>
</evidence>
<keyword evidence="4 6" id="KW-0862">Zinc</keyword>
<gene>
    <name evidence="10" type="primary">pepF</name>
    <name evidence="10" type="ORF">EDM56_22420</name>
</gene>
<evidence type="ECO:0000313" key="11">
    <source>
        <dbReference type="Proteomes" id="UP000271031"/>
    </source>
</evidence>
<keyword evidence="1 6" id="KW-0645">Protease</keyword>
<dbReference type="Gene3D" id="1.10.1370.20">
    <property type="entry name" value="Oligoendopeptidase f, C-terminal domain"/>
    <property type="match status" value="1"/>
</dbReference>
<comment type="cofactor">
    <cofactor evidence="6">
        <name>Zn(2+)</name>
        <dbReference type="ChEBI" id="CHEBI:29105"/>
    </cofactor>
    <text evidence="6">Binds 1 zinc ion.</text>
</comment>
<name>A0A3M8D5T8_9BACL</name>
<dbReference type="NCBIfam" id="TIGR00181">
    <property type="entry name" value="pepF"/>
    <property type="match status" value="1"/>
</dbReference>
<keyword evidence="5 6" id="KW-0482">Metalloprotease</keyword>
<dbReference type="Gene3D" id="1.20.140.70">
    <property type="entry name" value="Oligopeptidase f, N-terminal domain"/>
    <property type="match status" value="1"/>
</dbReference>
<comment type="caution">
    <text evidence="10">The sequence shown here is derived from an EMBL/GenBank/DDBJ whole genome shotgun (WGS) entry which is preliminary data.</text>
</comment>
<dbReference type="InterPro" id="IPR042088">
    <property type="entry name" value="OligoPept_F_C"/>
</dbReference>
<evidence type="ECO:0000256" key="3">
    <source>
        <dbReference type="ARBA" id="ARBA00022801"/>
    </source>
</evidence>
<comment type="function">
    <text evidence="6">Has oligopeptidase activity and degrades a variety of small bioactive peptides.</text>
</comment>
<feature type="signal peptide" evidence="7">
    <location>
        <begin position="1"/>
        <end position="17"/>
    </location>
</feature>
<dbReference type="SUPFAM" id="SSF55486">
    <property type="entry name" value="Metalloproteases ('zincins'), catalytic domain"/>
    <property type="match status" value="1"/>
</dbReference>
<evidence type="ECO:0000256" key="4">
    <source>
        <dbReference type="ARBA" id="ARBA00022833"/>
    </source>
</evidence>
<dbReference type="Pfam" id="PF01432">
    <property type="entry name" value="Peptidase_M3"/>
    <property type="match status" value="1"/>
</dbReference>
<protein>
    <recommendedName>
        <fullName evidence="6">Oligopeptidase F</fullName>
        <ecNumber evidence="6">3.4.24.-</ecNumber>
    </recommendedName>
</protein>
<feature type="chain" id="PRO_5018141453" description="Oligopeptidase F" evidence="7">
    <location>
        <begin position="18"/>
        <end position="633"/>
    </location>
</feature>
<accession>A0A3M8D5T8</accession>
<evidence type="ECO:0000259" key="8">
    <source>
        <dbReference type="Pfam" id="PF01432"/>
    </source>
</evidence>
<dbReference type="EC" id="3.4.24.-" evidence="6"/>
<dbReference type="CDD" id="cd09608">
    <property type="entry name" value="M3B_PepF"/>
    <property type="match status" value="1"/>
</dbReference>
<proteinExistence type="inferred from homology"/>
<dbReference type="InterPro" id="IPR001567">
    <property type="entry name" value="Pept_M3A_M3B_dom"/>
</dbReference>
<evidence type="ECO:0000256" key="6">
    <source>
        <dbReference type="RuleBase" id="RU368091"/>
    </source>
</evidence>
<dbReference type="InterPro" id="IPR045090">
    <property type="entry name" value="Pept_M3A_M3B"/>
</dbReference>
<dbReference type="GO" id="GO:0006518">
    <property type="term" value="P:peptide metabolic process"/>
    <property type="evidence" value="ECO:0007669"/>
    <property type="project" value="TreeGrafter"/>
</dbReference>
<dbReference type="PANTHER" id="PTHR11804">
    <property type="entry name" value="PROTEASE M3 THIMET OLIGOPEPTIDASE-RELATED"/>
    <property type="match status" value="1"/>
</dbReference>
<dbReference type="EMBL" id="RHHQ01000018">
    <property type="protein sequence ID" value="RNB83422.1"/>
    <property type="molecule type" value="Genomic_DNA"/>
</dbReference>
<keyword evidence="2 6" id="KW-0479">Metal-binding</keyword>
<dbReference type="InterPro" id="IPR013647">
    <property type="entry name" value="OligopepF_N_dom"/>
</dbReference>
<evidence type="ECO:0000256" key="7">
    <source>
        <dbReference type="SAM" id="SignalP"/>
    </source>
</evidence>
<evidence type="ECO:0000313" key="10">
    <source>
        <dbReference type="EMBL" id="RNB83422.1"/>
    </source>
</evidence>
<keyword evidence="11" id="KW-1185">Reference proteome</keyword>
<evidence type="ECO:0000256" key="5">
    <source>
        <dbReference type="ARBA" id="ARBA00023049"/>
    </source>
</evidence>
<evidence type="ECO:0000256" key="1">
    <source>
        <dbReference type="ARBA" id="ARBA00022670"/>
    </source>
</evidence>
<dbReference type="InterPro" id="IPR004438">
    <property type="entry name" value="Peptidase_M3B"/>
</dbReference>
<dbReference type="GO" id="GO:0006508">
    <property type="term" value="P:proteolysis"/>
    <property type="evidence" value="ECO:0007669"/>
    <property type="project" value="UniProtKB-KW"/>
</dbReference>
<evidence type="ECO:0000259" key="9">
    <source>
        <dbReference type="Pfam" id="PF08439"/>
    </source>
</evidence>
<dbReference type="PANTHER" id="PTHR11804:SF84">
    <property type="entry name" value="SACCHAROLYSIN"/>
    <property type="match status" value="1"/>
</dbReference>
<dbReference type="RefSeq" id="WP_122920154.1">
    <property type="nucleotide sequence ID" value="NZ_RHHQ01000018.1"/>
</dbReference>
<keyword evidence="7" id="KW-0732">Signal</keyword>
<organism evidence="10 11">
    <name type="scientific">Brevibacillus fluminis</name>
    <dbReference type="NCBI Taxonomy" id="511487"/>
    <lineage>
        <taxon>Bacteria</taxon>
        <taxon>Bacillati</taxon>
        <taxon>Bacillota</taxon>
        <taxon>Bacilli</taxon>
        <taxon>Bacillales</taxon>
        <taxon>Paenibacillaceae</taxon>
        <taxon>Brevibacillus</taxon>
    </lineage>
</organism>
<keyword evidence="3 6" id="KW-0378">Hydrolase</keyword>
<dbReference type="Proteomes" id="UP000271031">
    <property type="component" value="Unassembled WGS sequence"/>
</dbReference>
<reference evidence="10 11" key="1">
    <citation type="submission" date="2018-10" db="EMBL/GenBank/DDBJ databases">
        <title>Phylogenomics of Brevibacillus.</title>
        <authorList>
            <person name="Dunlap C."/>
        </authorList>
    </citation>
    <scope>NUCLEOTIDE SEQUENCE [LARGE SCALE GENOMIC DNA]</scope>
    <source>
        <strain evidence="10 11">JCM 15716</strain>
    </source>
</reference>
<feature type="domain" description="Peptidase M3A/M3B catalytic" evidence="8">
    <location>
        <begin position="236"/>
        <end position="617"/>
    </location>
</feature>
<feature type="domain" description="Oligopeptidase F N-terminal" evidence="9">
    <location>
        <begin position="148"/>
        <end position="209"/>
    </location>
</feature>
<dbReference type="GO" id="GO:0046872">
    <property type="term" value="F:metal ion binding"/>
    <property type="evidence" value="ECO:0007669"/>
    <property type="project" value="UniProtKB-UniRule"/>
</dbReference>
<comment type="similarity">
    <text evidence="6">Belongs to the peptidase M3B family.</text>
</comment>
<dbReference type="OrthoDB" id="9766487at2"/>
<dbReference type="GO" id="GO:0004222">
    <property type="term" value="F:metalloendopeptidase activity"/>
    <property type="evidence" value="ECO:0007669"/>
    <property type="project" value="UniProtKB-UniRule"/>
</dbReference>
<dbReference type="Gene3D" id="1.10.287.830">
    <property type="entry name" value="putative peptidase helix hairpin domain like"/>
    <property type="match status" value="1"/>
</dbReference>